<comment type="subcellular location">
    <subcellularLocation>
        <location evidence="1">Cytoplasm</location>
    </subcellularLocation>
</comment>
<comment type="similarity">
    <text evidence="2">Belongs to the PhoU family.</text>
</comment>
<evidence type="ECO:0000256" key="5">
    <source>
        <dbReference type="ARBA" id="ARBA00022490"/>
    </source>
</evidence>
<evidence type="ECO:0000256" key="3">
    <source>
        <dbReference type="ARBA" id="ARBA00011738"/>
    </source>
</evidence>
<name>Q1Q2E1_KUEST</name>
<evidence type="ECO:0000256" key="1">
    <source>
        <dbReference type="ARBA" id="ARBA00004496"/>
    </source>
</evidence>
<evidence type="ECO:0000259" key="9">
    <source>
        <dbReference type="Pfam" id="PF01895"/>
    </source>
</evidence>
<dbReference type="Gene3D" id="1.20.58.220">
    <property type="entry name" value="Phosphate transport system protein phou homolog 2, domain 2"/>
    <property type="match status" value="1"/>
</dbReference>
<evidence type="ECO:0000313" key="10">
    <source>
        <dbReference type="EMBL" id="CAJ74180.1"/>
    </source>
</evidence>
<comment type="subunit">
    <text evidence="3">Homodimer.</text>
</comment>
<feature type="domain" description="PhoU" evidence="9">
    <location>
        <begin position="55"/>
        <end position="139"/>
    </location>
</feature>
<gene>
    <name evidence="10" type="primary">phoU</name>
    <name evidence="10" type="ORF">kuste3418</name>
</gene>
<dbReference type="GO" id="GO:0005737">
    <property type="term" value="C:cytoplasm"/>
    <property type="evidence" value="ECO:0007669"/>
    <property type="project" value="UniProtKB-SubCell"/>
</dbReference>
<dbReference type="NCBIfam" id="TIGR02135">
    <property type="entry name" value="phoU_full"/>
    <property type="match status" value="1"/>
</dbReference>
<proteinExistence type="inferred from homology"/>
<reference evidence="10" key="2">
    <citation type="submission" date="2006-01" db="EMBL/GenBank/DDBJ databases">
        <authorList>
            <person name="Genoscope"/>
        </authorList>
    </citation>
    <scope>NUCLEOTIDE SEQUENCE</scope>
</reference>
<keyword evidence="5" id="KW-0963">Cytoplasm</keyword>
<dbReference type="Pfam" id="PF01895">
    <property type="entry name" value="PhoU"/>
    <property type="match status" value="2"/>
</dbReference>
<dbReference type="AlphaFoldDB" id="Q1Q2E1"/>
<dbReference type="GO" id="GO:0030643">
    <property type="term" value="P:intracellular phosphate ion homeostasis"/>
    <property type="evidence" value="ECO:0007669"/>
    <property type="project" value="InterPro"/>
</dbReference>
<sequence length="258" mass="29562">MQKQRLFRRVSWNNYAMLWCWERTGFAGLKERGGGDVMVREVYHKALKALQDEVLDMGKMVSQAIQDSIQALQTRDIEASKEIIKKDLEINKKRFDIEEKCIVLIATQQPLAVDLRTLTAILSIITDLERMGDHAEGNAKINIMIGEEPLIKPLVDIPRMGEIGIAMLEKSLKAFMERDVEAARSVCDEDDKVDALHDQIYHELLLLMMGNPKIINLATYLTWVSHNLERIADRVTNIAERTVYMVTGEMEELNVSKY</sequence>
<keyword evidence="6" id="KW-0592">Phosphate transport</keyword>
<dbReference type="PIRSF" id="PIRSF003107">
    <property type="entry name" value="PhoU"/>
    <property type="match status" value="1"/>
</dbReference>
<evidence type="ECO:0000256" key="2">
    <source>
        <dbReference type="ARBA" id="ARBA00008107"/>
    </source>
</evidence>
<dbReference type="SUPFAM" id="SSF109755">
    <property type="entry name" value="PhoU-like"/>
    <property type="match status" value="1"/>
</dbReference>
<dbReference type="InterPro" id="IPR028366">
    <property type="entry name" value="PhoU"/>
</dbReference>
<feature type="domain" description="PhoU" evidence="9">
    <location>
        <begin position="157"/>
        <end position="242"/>
    </location>
</feature>
<dbReference type="PANTHER" id="PTHR42930:SF3">
    <property type="entry name" value="PHOSPHATE-SPECIFIC TRANSPORT SYSTEM ACCESSORY PROTEIN PHOU"/>
    <property type="match status" value="1"/>
</dbReference>
<dbReference type="PANTHER" id="PTHR42930">
    <property type="entry name" value="PHOSPHATE-SPECIFIC TRANSPORT SYSTEM ACCESSORY PROTEIN PHOU"/>
    <property type="match status" value="1"/>
</dbReference>
<organism evidence="10">
    <name type="scientific">Kuenenia stuttgartiensis</name>
    <dbReference type="NCBI Taxonomy" id="174633"/>
    <lineage>
        <taxon>Bacteria</taxon>
        <taxon>Pseudomonadati</taxon>
        <taxon>Planctomycetota</taxon>
        <taxon>Candidatus Brocadiia</taxon>
        <taxon>Candidatus Brocadiales</taxon>
        <taxon>Candidatus Brocadiaceae</taxon>
        <taxon>Candidatus Kuenenia</taxon>
    </lineage>
</organism>
<evidence type="ECO:0000256" key="6">
    <source>
        <dbReference type="ARBA" id="ARBA00022592"/>
    </source>
</evidence>
<evidence type="ECO:0000256" key="7">
    <source>
        <dbReference type="ARBA" id="ARBA00056181"/>
    </source>
</evidence>
<comment type="function">
    <text evidence="7">Plays a role in the regulation of phosphate uptake.</text>
</comment>
<dbReference type="InterPro" id="IPR038078">
    <property type="entry name" value="PhoU-like_sf"/>
</dbReference>
<keyword evidence="4" id="KW-0813">Transport</keyword>
<protein>
    <recommendedName>
        <fullName evidence="8">Phosphate-specific transport system accessory protein PhoU homolog</fullName>
    </recommendedName>
</protein>
<dbReference type="GO" id="GO:0045936">
    <property type="term" value="P:negative regulation of phosphate metabolic process"/>
    <property type="evidence" value="ECO:0007669"/>
    <property type="project" value="InterPro"/>
</dbReference>
<dbReference type="InterPro" id="IPR026022">
    <property type="entry name" value="PhoU_dom"/>
</dbReference>
<dbReference type="GO" id="GO:0006817">
    <property type="term" value="P:phosphate ion transport"/>
    <property type="evidence" value="ECO:0007669"/>
    <property type="project" value="UniProtKB-KW"/>
</dbReference>
<dbReference type="EMBL" id="CT573071">
    <property type="protein sequence ID" value="CAJ74180.1"/>
    <property type="molecule type" value="Genomic_DNA"/>
</dbReference>
<accession>Q1Q2E1</accession>
<reference evidence="10" key="1">
    <citation type="journal article" date="2006" name="Nature">
        <title>Deciphering the evolution and metabolism of an anammox bacterium from a community genome.</title>
        <authorList>
            <person name="Strous M."/>
            <person name="Pelletier E."/>
            <person name="Mangenot S."/>
            <person name="Rattei T."/>
            <person name="Lehner A."/>
            <person name="Taylor M.W."/>
            <person name="Horn M."/>
            <person name="Daims H."/>
            <person name="Bartol-Mavel D."/>
            <person name="Wincker P."/>
            <person name="Barbe V."/>
            <person name="Fonknechten N."/>
            <person name="Vallenet D."/>
            <person name="Segurens B."/>
            <person name="Schenowitz-Truong C."/>
            <person name="Medigue C."/>
            <person name="Collingro A."/>
            <person name="Snel B."/>
            <person name="Dutilh B.E."/>
            <person name="OpDenCamp H.J.M."/>
            <person name="vanDerDrift C."/>
            <person name="Cirpus I."/>
            <person name="vanDePas-Schoonen K.T."/>
            <person name="Harhangi H.R."/>
            <person name="vanNiftrik L."/>
            <person name="Schmid M."/>
            <person name="Keltjens J."/>
            <person name="vanDeVossenberg J."/>
            <person name="Kartal B."/>
            <person name="Meier H."/>
            <person name="Frishman D."/>
            <person name="Huynen M.A."/>
            <person name="Mewes H."/>
            <person name="Weissenbach J."/>
            <person name="Jetten M.S.M."/>
            <person name="Wagner M."/>
            <person name="LePaslier D."/>
        </authorList>
    </citation>
    <scope>NUCLEOTIDE SEQUENCE</scope>
</reference>
<evidence type="ECO:0000256" key="8">
    <source>
        <dbReference type="ARBA" id="ARBA00069911"/>
    </source>
</evidence>
<evidence type="ECO:0000256" key="4">
    <source>
        <dbReference type="ARBA" id="ARBA00022448"/>
    </source>
</evidence>
<dbReference type="FunFam" id="1.20.58.220:FF:000004">
    <property type="entry name" value="Phosphate-specific transport system accessory protein PhoU"/>
    <property type="match status" value="1"/>
</dbReference>